<dbReference type="SFLD" id="SFLDF00009">
    <property type="entry name" value="o-succinylbenzoate_synthase"/>
    <property type="match status" value="1"/>
</dbReference>
<dbReference type="InterPro" id="IPR036849">
    <property type="entry name" value="Enolase-like_C_sf"/>
</dbReference>
<reference evidence="9 10" key="1">
    <citation type="submission" date="2016-12" db="EMBL/GenBank/DDBJ databases">
        <title>Genome sequencing of Methylocaldum marinum.</title>
        <authorList>
            <person name="Takeuchi M."/>
            <person name="Kamagata Y."/>
            <person name="Hiraoka S."/>
            <person name="Oshima K."/>
            <person name="Hattori M."/>
            <person name="Iwasaki W."/>
        </authorList>
    </citation>
    <scope>NUCLEOTIDE SEQUENCE [LARGE SCALE GENOMIC DNA]</scope>
    <source>
        <strain evidence="9 10">S8</strain>
    </source>
</reference>
<dbReference type="InterPro" id="IPR029017">
    <property type="entry name" value="Enolase-like_N"/>
</dbReference>
<dbReference type="SMART" id="SM00922">
    <property type="entry name" value="MR_MLE"/>
    <property type="match status" value="1"/>
</dbReference>
<evidence type="ECO:0000256" key="2">
    <source>
        <dbReference type="ARBA" id="ARBA00022723"/>
    </source>
</evidence>
<dbReference type="Gene3D" id="3.30.390.10">
    <property type="entry name" value="Enolase-like, N-terminal domain"/>
    <property type="match status" value="1"/>
</dbReference>
<dbReference type="InterPro" id="IPR034603">
    <property type="entry name" value="Dipeptide_epimerase"/>
</dbReference>
<comment type="cofactor">
    <cofactor evidence="6 7">
        <name>Mg(2+)</name>
        <dbReference type="ChEBI" id="CHEBI:18420"/>
    </cofactor>
    <text evidence="6 7">Binds 1 Mg(2+) ion per subunit.</text>
</comment>
<sequence>MNKDLEIRRLDIHKLDVPLMAPFTIASSRLDHVHNVAVQATLADGTTGWGETSTLPPVTAEDQASALEALRHEADRLRGRSAGEWRRIALELHERIPNLPSVRAGLEMAVIDALARHCGIPLFRFFGGFQNRLSTDITIPICPAVDAEALARHFCREGFEILKVKVGLDRSDDIDRLKAITRGHPACRLILDANAGYSADEVFALLRELRLARIEPALLEQPVAREDWDGLGKLAREAGVPVAADESCRTPEDALRITRDHLAQVINIKLVKCGVVQALEIAAIARTGGLKLMVGGMVETRLAMGFSAHFAAGLGGFEWIDLDTPMLLAEDPVEGGCKPTGPHYRLDTEAAGHGGHLRGKNSN</sequence>
<dbReference type="GO" id="GO:0016855">
    <property type="term" value="F:racemase and epimerase activity, acting on amino acids and derivatives"/>
    <property type="evidence" value="ECO:0007669"/>
    <property type="project" value="UniProtKB-UniRule"/>
</dbReference>
<keyword evidence="10" id="KW-1185">Reference proteome</keyword>
<dbReference type="OrthoDB" id="9796450at2"/>
<keyword evidence="2 6" id="KW-0479">Metal-binding</keyword>
<dbReference type="FunFam" id="3.30.390.10:FF:000009">
    <property type="entry name" value="Hydrophobic dipeptide epimerase"/>
    <property type="match status" value="1"/>
</dbReference>
<keyword evidence="4 7" id="KW-0413">Isomerase</keyword>
<evidence type="ECO:0000256" key="6">
    <source>
        <dbReference type="PIRSR" id="PIRSR634603-3"/>
    </source>
</evidence>
<evidence type="ECO:0000256" key="3">
    <source>
        <dbReference type="ARBA" id="ARBA00022842"/>
    </source>
</evidence>
<dbReference type="AlphaFoldDB" id="A0A286P471"/>
<feature type="binding site" evidence="6">
    <location>
        <position position="245"/>
    </location>
    <ligand>
        <name>Mg(2+)</name>
        <dbReference type="ChEBI" id="CHEBI:18420"/>
    </ligand>
</feature>
<dbReference type="Pfam" id="PF02746">
    <property type="entry name" value="MR_MLE_N"/>
    <property type="match status" value="1"/>
</dbReference>
<dbReference type="RefSeq" id="WP_119628243.1">
    <property type="nucleotide sequence ID" value="NZ_AP017928.1"/>
</dbReference>
<comment type="similarity">
    <text evidence="1 7">Belongs to the mandelate racemase/muconate lactonizing enzyme family.</text>
</comment>
<dbReference type="Pfam" id="PF13378">
    <property type="entry name" value="MR_MLE_C"/>
    <property type="match status" value="1"/>
</dbReference>
<dbReference type="CDD" id="cd03319">
    <property type="entry name" value="L-Ala-DL-Glu_epimerase"/>
    <property type="match status" value="1"/>
</dbReference>
<dbReference type="SFLD" id="SFLDG00180">
    <property type="entry name" value="muconate_cycloisomerase"/>
    <property type="match status" value="1"/>
</dbReference>
<dbReference type="InterPro" id="IPR013341">
    <property type="entry name" value="Mandelate_racemase_N_dom"/>
</dbReference>
<dbReference type="KEGG" id="mmai:sS8_0477"/>
<dbReference type="InterPro" id="IPR013342">
    <property type="entry name" value="Mandelate_racemase_C"/>
</dbReference>
<evidence type="ECO:0000313" key="9">
    <source>
        <dbReference type="EMBL" id="BBA32443.1"/>
    </source>
</evidence>
<accession>A0A286P471</accession>
<evidence type="ECO:0000256" key="4">
    <source>
        <dbReference type="ARBA" id="ARBA00023235"/>
    </source>
</evidence>
<evidence type="ECO:0000256" key="1">
    <source>
        <dbReference type="ARBA" id="ARBA00008031"/>
    </source>
</evidence>
<protein>
    <recommendedName>
        <fullName evidence="7">Dipeptide epimerase</fullName>
        <ecNumber evidence="7">5.1.1.-</ecNumber>
    </recommendedName>
</protein>
<proteinExistence type="inferred from homology"/>
<dbReference type="GO" id="GO:0006518">
    <property type="term" value="P:peptide metabolic process"/>
    <property type="evidence" value="ECO:0007669"/>
    <property type="project" value="UniProtKB-ARBA"/>
</dbReference>
<keyword evidence="3 6" id="KW-0460">Magnesium</keyword>
<evidence type="ECO:0000256" key="7">
    <source>
        <dbReference type="RuleBase" id="RU366006"/>
    </source>
</evidence>
<dbReference type="SUPFAM" id="SSF54826">
    <property type="entry name" value="Enolase N-terminal domain-like"/>
    <property type="match status" value="1"/>
</dbReference>
<dbReference type="PANTHER" id="PTHR48073">
    <property type="entry name" value="O-SUCCINYLBENZOATE SYNTHASE-RELATED"/>
    <property type="match status" value="1"/>
</dbReference>
<feature type="binding site" evidence="6">
    <location>
        <position position="220"/>
    </location>
    <ligand>
        <name>Mg(2+)</name>
        <dbReference type="ChEBI" id="CHEBI:18420"/>
    </ligand>
</feature>
<dbReference type="Gene3D" id="3.20.20.120">
    <property type="entry name" value="Enolase-like C-terminal domain"/>
    <property type="match status" value="1"/>
</dbReference>
<dbReference type="InterPro" id="IPR029065">
    <property type="entry name" value="Enolase_C-like"/>
</dbReference>
<dbReference type="GO" id="GO:0046872">
    <property type="term" value="F:metal ion binding"/>
    <property type="evidence" value="ECO:0007669"/>
    <property type="project" value="UniProtKB-KW"/>
</dbReference>
<evidence type="ECO:0000313" key="10">
    <source>
        <dbReference type="Proteomes" id="UP000266313"/>
    </source>
</evidence>
<gene>
    <name evidence="9" type="ORF">sS8_0477</name>
</gene>
<evidence type="ECO:0000256" key="5">
    <source>
        <dbReference type="PIRSR" id="PIRSR634603-1"/>
    </source>
</evidence>
<organism evidence="9 10">
    <name type="scientific">Methylocaldum marinum</name>
    <dbReference type="NCBI Taxonomy" id="1432792"/>
    <lineage>
        <taxon>Bacteria</taxon>
        <taxon>Pseudomonadati</taxon>
        <taxon>Pseudomonadota</taxon>
        <taxon>Gammaproteobacteria</taxon>
        <taxon>Methylococcales</taxon>
        <taxon>Methylococcaceae</taxon>
        <taxon>Methylocaldum</taxon>
    </lineage>
</organism>
<dbReference type="SUPFAM" id="SSF51604">
    <property type="entry name" value="Enolase C-terminal domain-like"/>
    <property type="match status" value="1"/>
</dbReference>
<dbReference type="EC" id="5.1.1.-" evidence="7"/>
<name>A0A286P471_9GAMM</name>
<dbReference type="Proteomes" id="UP000266313">
    <property type="component" value="Chromosome"/>
</dbReference>
<evidence type="ECO:0000259" key="8">
    <source>
        <dbReference type="SMART" id="SM00922"/>
    </source>
</evidence>
<feature type="active site" description="Proton acceptor; specific for (R)-substrate epimerization" evidence="5">
    <location>
        <position position="165"/>
    </location>
</feature>
<dbReference type="PANTHER" id="PTHR48073:SF2">
    <property type="entry name" value="O-SUCCINYLBENZOATE SYNTHASE"/>
    <property type="match status" value="1"/>
</dbReference>
<feature type="domain" description="Mandelate racemase/muconate lactonizing enzyme C-terminal" evidence="8">
    <location>
        <begin position="143"/>
        <end position="241"/>
    </location>
</feature>
<dbReference type="SFLD" id="SFLDS00001">
    <property type="entry name" value="Enolase"/>
    <property type="match status" value="1"/>
</dbReference>
<feature type="binding site" evidence="6">
    <location>
        <position position="192"/>
    </location>
    <ligand>
        <name>Mg(2+)</name>
        <dbReference type="ChEBI" id="CHEBI:18420"/>
    </ligand>
</feature>
<dbReference type="EMBL" id="AP017928">
    <property type="protein sequence ID" value="BBA32443.1"/>
    <property type="molecule type" value="Genomic_DNA"/>
</dbReference>
<feature type="active site" description="Proton acceptor; specific for (S)-substrate epimerization" evidence="5">
    <location>
        <position position="269"/>
    </location>
</feature>